<comment type="caution">
    <text evidence="1">The sequence shown here is derived from an EMBL/GenBank/DDBJ whole genome shotgun (WGS) entry which is preliminary data.</text>
</comment>
<reference evidence="1 2" key="1">
    <citation type="submission" date="2018-03" db="EMBL/GenBank/DDBJ databases">
        <authorList>
            <person name="Wu G."/>
        </authorList>
    </citation>
    <scope>NUCLEOTIDE SEQUENCE [LARGE SCALE GENOMIC DNA]</scope>
    <source>
        <strain evidence="1 2">SAM-118</strain>
    </source>
</reference>
<dbReference type="KEGG" id="xva:C7V42_01860"/>
<evidence type="ECO:0000313" key="2">
    <source>
        <dbReference type="Proteomes" id="UP000284283"/>
    </source>
</evidence>
<proteinExistence type="predicted"/>
<dbReference type="EMBL" id="PYTT01000086">
    <property type="protein sequence ID" value="RNL03100.1"/>
    <property type="molecule type" value="Genomic_DNA"/>
</dbReference>
<dbReference type="Proteomes" id="UP000284283">
    <property type="component" value="Unassembled WGS sequence"/>
</dbReference>
<dbReference type="AlphaFoldDB" id="A0AAE8F7P7"/>
<protein>
    <submittedName>
        <fullName evidence="1">Uncharacterized protein</fullName>
    </submittedName>
</protein>
<organism evidence="1 2">
    <name type="scientific">Xanthomonas vasicola pv. vasculorum</name>
    <dbReference type="NCBI Taxonomy" id="325776"/>
    <lineage>
        <taxon>Bacteria</taxon>
        <taxon>Pseudomonadati</taxon>
        <taxon>Pseudomonadota</taxon>
        <taxon>Gammaproteobacteria</taxon>
        <taxon>Lysobacterales</taxon>
        <taxon>Lysobacteraceae</taxon>
        <taxon>Xanthomonas</taxon>
    </lineage>
</organism>
<evidence type="ECO:0000313" key="1">
    <source>
        <dbReference type="EMBL" id="RNL03100.1"/>
    </source>
</evidence>
<accession>A0AAE8F7P7</accession>
<sequence length="120" mass="13147">MSMSDREIWIPPVPALSDIGAYNTESPGMPGLSVFVSMVAKQAAAERARAPFRRNLKKIRVGSPPTTDPYATPSHARLAPVPIPAFAPMSQCHDGCSRDIRTKHANLRVTYVNCDLHHNL</sequence>
<name>A0AAE8F7P7_XANVA</name>
<gene>
    <name evidence="1" type="ORF">C9386_09165</name>
</gene>